<protein>
    <submittedName>
        <fullName evidence="2">Uncharacterized protein</fullName>
    </submittedName>
</protein>
<keyword evidence="1" id="KW-1133">Transmembrane helix</keyword>
<organism evidence="2 3">
    <name type="scientific">Pestalotiopsis fici (strain W106-1 / CGMCC3.15140)</name>
    <dbReference type="NCBI Taxonomy" id="1229662"/>
    <lineage>
        <taxon>Eukaryota</taxon>
        <taxon>Fungi</taxon>
        <taxon>Dikarya</taxon>
        <taxon>Ascomycota</taxon>
        <taxon>Pezizomycotina</taxon>
        <taxon>Sordariomycetes</taxon>
        <taxon>Xylariomycetidae</taxon>
        <taxon>Amphisphaeriales</taxon>
        <taxon>Sporocadaceae</taxon>
        <taxon>Pestalotiopsis</taxon>
    </lineage>
</organism>
<dbReference type="RefSeq" id="XP_007837283.1">
    <property type="nucleotide sequence ID" value="XM_007839092.1"/>
</dbReference>
<evidence type="ECO:0000313" key="2">
    <source>
        <dbReference type="EMBL" id="ETS78449.1"/>
    </source>
</evidence>
<proteinExistence type="predicted"/>
<evidence type="ECO:0000256" key="1">
    <source>
        <dbReference type="SAM" id="Phobius"/>
    </source>
</evidence>
<keyword evidence="1" id="KW-0472">Membrane</keyword>
<dbReference type="Proteomes" id="UP000030651">
    <property type="component" value="Unassembled WGS sequence"/>
</dbReference>
<keyword evidence="1" id="KW-0812">Transmembrane</keyword>
<accession>W3WXC3</accession>
<gene>
    <name evidence="2" type="ORF">PFICI_10511</name>
</gene>
<sequence>MANVYASNANSLQTRPNYVRGCAIGCGLSGLVVPIGIALSLMYHAENKSKDANFGHVQVGVIVDVSTEGDRHKDFRLMT</sequence>
<name>W3WXC3_PESFW</name>
<dbReference type="InParanoid" id="W3WXC3"/>
<evidence type="ECO:0000313" key="3">
    <source>
        <dbReference type="Proteomes" id="UP000030651"/>
    </source>
</evidence>
<dbReference type="KEGG" id="pfy:PFICI_10511"/>
<reference evidence="3" key="1">
    <citation type="journal article" date="2015" name="BMC Genomics">
        <title>Genomic and transcriptomic analysis of the endophytic fungus Pestalotiopsis fici reveals its lifestyle and high potential for synthesis of natural products.</title>
        <authorList>
            <person name="Wang X."/>
            <person name="Zhang X."/>
            <person name="Liu L."/>
            <person name="Xiang M."/>
            <person name="Wang W."/>
            <person name="Sun X."/>
            <person name="Che Y."/>
            <person name="Guo L."/>
            <person name="Liu G."/>
            <person name="Guo L."/>
            <person name="Wang C."/>
            <person name="Yin W.B."/>
            <person name="Stadler M."/>
            <person name="Zhang X."/>
            <person name="Liu X."/>
        </authorList>
    </citation>
    <scope>NUCLEOTIDE SEQUENCE [LARGE SCALE GENOMIC DNA]</scope>
    <source>
        <strain evidence="3">W106-1 / CGMCC3.15140</strain>
    </source>
</reference>
<dbReference type="AlphaFoldDB" id="W3WXC3"/>
<dbReference type="GeneID" id="19275524"/>
<dbReference type="EMBL" id="KI912115">
    <property type="protein sequence ID" value="ETS78449.1"/>
    <property type="molecule type" value="Genomic_DNA"/>
</dbReference>
<dbReference type="HOGENOM" id="CLU_2606781_0_0_1"/>
<keyword evidence="3" id="KW-1185">Reference proteome</keyword>
<feature type="transmembrane region" description="Helical" evidence="1">
    <location>
        <begin position="18"/>
        <end position="43"/>
    </location>
</feature>